<evidence type="ECO:0000313" key="9">
    <source>
        <dbReference type="Proteomes" id="UP000256805"/>
    </source>
</evidence>
<dbReference type="SUPFAM" id="SSF103473">
    <property type="entry name" value="MFS general substrate transporter"/>
    <property type="match status" value="1"/>
</dbReference>
<dbReference type="GO" id="GO:0005886">
    <property type="term" value="C:plasma membrane"/>
    <property type="evidence" value="ECO:0007669"/>
    <property type="project" value="TreeGrafter"/>
</dbReference>
<feature type="transmembrane region" description="Helical" evidence="6">
    <location>
        <begin position="87"/>
        <end position="106"/>
    </location>
</feature>
<evidence type="ECO:0000256" key="3">
    <source>
        <dbReference type="ARBA" id="ARBA00022989"/>
    </source>
</evidence>
<dbReference type="AlphaFoldDB" id="A0A375IUW6"/>
<evidence type="ECO:0000256" key="2">
    <source>
        <dbReference type="ARBA" id="ARBA00022692"/>
    </source>
</evidence>
<evidence type="ECO:0000259" key="7">
    <source>
        <dbReference type="PROSITE" id="PS50850"/>
    </source>
</evidence>
<dbReference type="GO" id="GO:0046943">
    <property type="term" value="F:carboxylic acid transmembrane transporter activity"/>
    <property type="evidence" value="ECO:0007669"/>
    <property type="project" value="TreeGrafter"/>
</dbReference>
<feature type="transmembrane region" description="Helical" evidence="6">
    <location>
        <begin position="256"/>
        <end position="277"/>
    </location>
</feature>
<dbReference type="CDD" id="cd17365">
    <property type="entry name" value="MFS_PcaK_like"/>
    <property type="match status" value="1"/>
</dbReference>
<feature type="transmembrane region" description="Helical" evidence="6">
    <location>
        <begin position="144"/>
        <end position="165"/>
    </location>
</feature>
<evidence type="ECO:0000256" key="5">
    <source>
        <dbReference type="SAM" id="MobiDB-lite"/>
    </source>
</evidence>
<comment type="subcellular location">
    <subcellularLocation>
        <location evidence="1">Membrane</location>
        <topology evidence="1">Multi-pass membrane protein</topology>
    </subcellularLocation>
</comment>
<feature type="transmembrane region" description="Helical" evidence="6">
    <location>
        <begin position="112"/>
        <end position="132"/>
    </location>
</feature>
<proteinExistence type="predicted"/>
<dbReference type="InterPro" id="IPR036259">
    <property type="entry name" value="MFS_trans_sf"/>
</dbReference>
<dbReference type="Pfam" id="PF07690">
    <property type="entry name" value="MFS_1"/>
    <property type="match status" value="1"/>
</dbReference>
<dbReference type="InterPro" id="IPR020846">
    <property type="entry name" value="MFS_dom"/>
</dbReference>
<feature type="transmembrane region" description="Helical" evidence="6">
    <location>
        <begin position="22"/>
        <end position="48"/>
    </location>
</feature>
<dbReference type="Gene3D" id="1.20.1250.20">
    <property type="entry name" value="MFS general substrate transporter like domains"/>
    <property type="match status" value="1"/>
</dbReference>
<accession>A0A375IUW6</accession>
<keyword evidence="3 6" id="KW-1133">Transmembrane helix</keyword>
<feature type="transmembrane region" description="Helical" evidence="6">
    <location>
        <begin position="289"/>
        <end position="312"/>
    </location>
</feature>
<feature type="domain" description="Major facilitator superfamily (MFS) profile" evidence="7">
    <location>
        <begin position="22"/>
        <end position="433"/>
    </location>
</feature>
<feature type="transmembrane region" description="Helical" evidence="6">
    <location>
        <begin position="171"/>
        <end position="192"/>
    </location>
</feature>
<feature type="transmembrane region" description="Helical" evidence="6">
    <location>
        <begin position="343"/>
        <end position="365"/>
    </location>
</feature>
<dbReference type="Proteomes" id="UP000256805">
    <property type="component" value="Unassembled WGS sequence"/>
</dbReference>
<feature type="transmembrane region" description="Helical" evidence="6">
    <location>
        <begin position="60"/>
        <end position="80"/>
    </location>
</feature>
<feature type="region of interest" description="Disordered" evidence="5">
    <location>
        <begin position="451"/>
        <end position="493"/>
    </location>
</feature>
<dbReference type="EMBL" id="OVTA01000002">
    <property type="protein sequence ID" value="SPR96398.1"/>
    <property type="molecule type" value="Genomic_DNA"/>
</dbReference>
<evidence type="ECO:0000313" key="8">
    <source>
        <dbReference type="EMBL" id="SPR96398.1"/>
    </source>
</evidence>
<keyword evidence="4 6" id="KW-0472">Membrane</keyword>
<evidence type="ECO:0000256" key="1">
    <source>
        <dbReference type="ARBA" id="ARBA00004141"/>
    </source>
</evidence>
<evidence type="ECO:0000256" key="6">
    <source>
        <dbReference type="SAM" id="Phobius"/>
    </source>
</evidence>
<evidence type="ECO:0000256" key="4">
    <source>
        <dbReference type="ARBA" id="ARBA00023136"/>
    </source>
</evidence>
<keyword evidence="2 6" id="KW-0812">Transmembrane</keyword>
<feature type="transmembrane region" description="Helical" evidence="6">
    <location>
        <begin position="319"/>
        <end position="337"/>
    </location>
</feature>
<dbReference type="PANTHER" id="PTHR23508">
    <property type="entry name" value="CARBOXYLIC ACID TRANSPORTER PROTEIN HOMOLOG"/>
    <property type="match status" value="1"/>
</dbReference>
<gene>
    <name evidence="8" type="primary">benK</name>
    <name evidence="8" type="ORF">CBM2634_A100336</name>
</gene>
<dbReference type="PANTHER" id="PTHR23508:SF10">
    <property type="entry name" value="CARBOXYLIC ACID TRANSPORTER PROTEIN HOMOLOG"/>
    <property type="match status" value="1"/>
</dbReference>
<feature type="transmembrane region" description="Helical" evidence="6">
    <location>
        <begin position="411"/>
        <end position="429"/>
    </location>
</feature>
<feature type="transmembrane region" description="Helical" evidence="6">
    <location>
        <begin position="385"/>
        <end position="405"/>
    </location>
</feature>
<organism evidence="8 9">
    <name type="scientific">Cupriavidus taiwanensis</name>
    <dbReference type="NCBI Taxonomy" id="164546"/>
    <lineage>
        <taxon>Bacteria</taxon>
        <taxon>Pseudomonadati</taxon>
        <taxon>Pseudomonadota</taxon>
        <taxon>Betaproteobacteria</taxon>
        <taxon>Burkholderiales</taxon>
        <taxon>Burkholderiaceae</taxon>
        <taxon>Cupriavidus</taxon>
    </lineage>
</organism>
<protein>
    <submittedName>
        <fullName evidence="8">Benzoate transport protein</fullName>
    </submittedName>
</protein>
<dbReference type="PROSITE" id="PS50850">
    <property type="entry name" value="MFS"/>
    <property type="match status" value="1"/>
</dbReference>
<dbReference type="InterPro" id="IPR011701">
    <property type="entry name" value="MFS"/>
</dbReference>
<reference evidence="8 9" key="1">
    <citation type="submission" date="2018-01" db="EMBL/GenBank/DDBJ databases">
        <authorList>
            <person name="Gaut B.S."/>
            <person name="Morton B.R."/>
            <person name="Clegg M.T."/>
            <person name="Duvall M.R."/>
        </authorList>
    </citation>
    <scope>NUCLEOTIDE SEQUENCE [LARGE SCALE GENOMIC DNA]</scope>
    <source>
        <strain evidence="8">Cupriavidus taiwanensis cmp 52</strain>
    </source>
</reference>
<name>A0A375IUW6_9BURK</name>
<sequence length="493" mass="52444">MRRIDVHDLADNASFNRFHVRVLAWCLLVIIIDGYDIAVAGAALPAIMKDMGVEASTAGFMASSALFGMMFGAIFLGALSDRIGRKATISLCVFLFSVFTAAAGLTNDPVTFSVTRFIAGLGIGGVMPNIVAQMTEYSPRKIRSFMTTVMFSGYAIGGILAALIGKQFIAGFGWQIVFLAAGVPVLLIPFILKSMPESLSYLASRANQARLRQAVAQIDPSFQFSASDTFVAEQQGQATGAPLARLFQDGRGVSTVMFWVAFFTGLFMIYALSTWLTKLMAMAGYSLGSALSFVIALNLGAVIGAIGGGWLADRFHIKWVLVWMYALGAAFLYMMTIKTSTEVLYLIIAAVGACTTGAQIVAYAYSGQFYPGPVRSTGVGMASGVGRLGAIAAPMLIGVIVSLKLPLQQNFLVIGAAGLVGALALRDWLARWPLPVSITSAPHPARRRLTAAGLPRRLPAQATDPVEHRGRAATTPPDPGATPIRFSSSLRYP</sequence>